<dbReference type="GO" id="GO:0005634">
    <property type="term" value="C:nucleus"/>
    <property type="evidence" value="ECO:0007669"/>
    <property type="project" value="UniProtKB-SubCell"/>
</dbReference>
<evidence type="ECO:0000256" key="9">
    <source>
        <dbReference type="ARBA" id="ARBA00023163"/>
    </source>
</evidence>
<feature type="domain" description="NAC" evidence="12">
    <location>
        <begin position="16"/>
        <end position="166"/>
    </location>
</feature>
<dbReference type="GO" id="GO:0016020">
    <property type="term" value="C:membrane"/>
    <property type="evidence" value="ECO:0007669"/>
    <property type="project" value="UniProtKB-SubCell"/>
</dbReference>
<keyword evidence="4 11" id="KW-1133">Transmembrane helix</keyword>
<keyword evidence="5" id="KW-0805">Transcription regulation</keyword>
<keyword evidence="6" id="KW-0238">DNA-binding</keyword>
<dbReference type="FunFam" id="2.170.150.80:FF:000002">
    <property type="entry name" value="Nac domain-containing protein 86"/>
    <property type="match status" value="1"/>
</dbReference>
<protein>
    <recommendedName>
        <fullName evidence="12">NAC domain-containing protein</fullName>
    </recommendedName>
</protein>
<evidence type="ECO:0000256" key="7">
    <source>
        <dbReference type="ARBA" id="ARBA00023136"/>
    </source>
</evidence>
<evidence type="ECO:0000256" key="4">
    <source>
        <dbReference type="ARBA" id="ARBA00022989"/>
    </source>
</evidence>
<dbReference type="Pfam" id="PF02365">
    <property type="entry name" value="NAM"/>
    <property type="match status" value="1"/>
</dbReference>
<comment type="subcellular location">
    <subcellularLocation>
        <location evidence="2">Membrane</location>
        <topology evidence="2">Single-pass membrane protein</topology>
    </subcellularLocation>
    <subcellularLocation>
        <location evidence="1">Nucleus</location>
    </subcellularLocation>
</comment>
<dbReference type="AlphaFoldDB" id="A0AAV8TQZ5"/>
<accession>A0AAV8TQZ5</accession>
<evidence type="ECO:0000256" key="8">
    <source>
        <dbReference type="ARBA" id="ARBA00023159"/>
    </source>
</evidence>
<dbReference type="Gene3D" id="2.170.150.80">
    <property type="entry name" value="NAC domain"/>
    <property type="match status" value="1"/>
</dbReference>
<dbReference type="PANTHER" id="PTHR31744:SF216">
    <property type="entry name" value="NAC TRANSCRIPTION FACTOR"/>
    <property type="match status" value="1"/>
</dbReference>
<keyword evidence="9" id="KW-0804">Transcription</keyword>
<evidence type="ECO:0000313" key="14">
    <source>
        <dbReference type="Proteomes" id="UP001159364"/>
    </source>
</evidence>
<keyword evidence="3 11" id="KW-0812">Transmembrane</keyword>
<dbReference type="PROSITE" id="PS51005">
    <property type="entry name" value="NAC"/>
    <property type="match status" value="1"/>
</dbReference>
<dbReference type="Proteomes" id="UP001159364">
    <property type="component" value="Linkage Group LG03"/>
</dbReference>
<gene>
    <name evidence="13" type="ORF">K2173_002722</name>
</gene>
<dbReference type="GO" id="GO:0006355">
    <property type="term" value="P:regulation of DNA-templated transcription"/>
    <property type="evidence" value="ECO:0007669"/>
    <property type="project" value="InterPro"/>
</dbReference>
<evidence type="ECO:0000259" key="12">
    <source>
        <dbReference type="PROSITE" id="PS51005"/>
    </source>
</evidence>
<proteinExistence type="predicted"/>
<evidence type="ECO:0000256" key="5">
    <source>
        <dbReference type="ARBA" id="ARBA00023015"/>
    </source>
</evidence>
<dbReference type="PANTHER" id="PTHR31744">
    <property type="entry name" value="PROTEIN CUP-SHAPED COTYLEDON 2-RELATED"/>
    <property type="match status" value="1"/>
</dbReference>
<organism evidence="13 14">
    <name type="scientific">Erythroxylum novogranatense</name>
    <dbReference type="NCBI Taxonomy" id="1862640"/>
    <lineage>
        <taxon>Eukaryota</taxon>
        <taxon>Viridiplantae</taxon>
        <taxon>Streptophyta</taxon>
        <taxon>Embryophyta</taxon>
        <taxon>Tracheophyta</taxon>
        <taxon>Spermatophyta</taxon>
        <taxon>Magnoliopsida</taxon>
        <taxon>eudicotyledons</taxon>
        <taxon>Gunneridae</taxon>
        <taxon>Pentapetalae</taxon>
        <taxon>rosids</taxon>
        <taxon>fabids</taxon>
        <taxon>Malpighiales</taxon>
        <taxon>Erythroxylaceae</taxon>
        <taxon>Erythroxylum</taxon>
    </lineage>
</organism>
<dbReference type="InterPro" id="IPR003441">
    <property type="entry name" value="NAC-dom"/>
</dbReference>
<dbReference type="EMBL" id="JAIWQS010000003">
    <property type="protein sequence ID" value="KAJ8769402.1"/>
    <property type="molecule type" value="Genomic_DNA"/>
</dbReference>
<evidence type="ECO:0000256" key="10">
    <source>
        <dbReference type="ARBA" id="ARBA00023242"/>
    </source>
</evidence>
<evidence type="ECO:0000256" key="2">
    <source>
        <dbReference type="ARBA" id="ARBA00004167"/>
    </source>
</evidence>
<name>A0AAV8TQZ5_9ROSI</name>
<dbReference type="InterPro" id="IPR036093">
    <property type="entry name" value="NAC_dom_sf"/>
</dbReference>
<evidence type="ECO:0000256" key="11">
    <source>
        <dbReference type="SAM" id="Phobius"/>
    </source>
</evidence>
<dbReference type="SUPFAM" id="SSF101941">
    <property type="entry name" value="NAC domain"/>
    <property type="match status" value="1"/>
</dbReference>
<keyword evidence="10" id="KW-0539">Nucleus</keyword>
<evidence type="ECO:0000256" key="1">
    <source>
        <dbReference type="ARBA" id="ARBA00004123"/>
    </source>
</evidence>
<reference evidence="13 14" key="1">
    <citation type="submission" date="2021-09" db="EMBL/GenBank/DDBJ databases">
        <title>Genomic insights and catalytic innovation underlie evolution of tropane alkaloids biosynthesis.</title>
        <authorList>
            <person name="Wang Y.-J."/>
            <person name="Tian T."/>
            <person name="Huang J.-P."/>
            <person name="Huang S.-X."/>
        </authorList>
    </citation>
    <scope>NUCLEOTIDE SEQUENCE [LARGE SCALE GENOMIC DNA]</scope>
    <source>
        <strain evidence="13">KIB-2018</strain>
        <tissue evidence="13">Leaf</tissue>
    </source>
</reference>
<evidence type="ECO:0000256" key="3">
    <source>
        <dbReference type="ARBA" id="ARBA00022692"/>
    </source>
</evidence>
<feature type="transmembrane region" description="Helical" evidence="11">
    <location>
        <begin position="505"/>
        <end position="523"/>
    </location>
</feature>
<sequence>MRVTEDSCMGGDDKAWPPGFRFHPTDEELVLYYLKKKICRKRLKLDIIRELDVYKWDPEDLPGHSILKTGDRQWFFFSPRDRKYPNGARSNRATRQGYWKATGKDRNITCNSRSVGAKKTLVFYRGRAPNGKRTDWVMHEYTLDEEELKRCSNVQDYYALYKVYKKSGAGPKNGEQYGAPFKEEEWAEDEETTVNNAVMSRGFTDVQPPLNSLEEFMRRIAEEDVLDQQAMSGYNNAPLQVTGEEGAESTLVDPSTREVIFPEPPRLSSASGQQDEKLTNLGFEQSATSKLQFHEAAEVTSGVNNSEWSPQTCEDFLEIDDLLGPEPVPSTEKALENYPFTEFDGLSEFDIYYDTAMFWHDIGSVDQEAVSHKHVNEPENDPLNQIAYQEQCSLPNEVEPHLLSNSLANEVDYPLQLPSGVTVADYALDPFGKEGDGATGWFSSTLWSFVESIPTTPASAAESPLVNKAFERMSSFSRVRMNVKNVNLNAGDVSVAIRSPGRNRWFILLSIFGVLCAILWVLVGPVRMQHLVVD</sequence>
<comment type="caution">
    <text evidence="13">The sequence shown here is derived from an EMBL/GenBank/DDBJ whole genome shotgun (WGS) entry which is preliminary data.</text>
</comment>
<dbReference type="GO" id="GO:0000976">
    <property type="term" value="F:transcription cis-regulatory region binding"/>
    <property type="evidence" value="ECO:0007669"/>
    <property type="project" value="UniProtKB-ARBA"/>
</dbReference>
<keyword evidence="14" id="KW-1185">Reference proteome</keyword>
<evidence type="ECO:0000256" key="6">
    <source>
        <dbReference type="ARBA" id="ARBA00023125"/>
    </source>
</evidence>
<keyword evidence="8" id="KW-0010">Activator</keyword>
<keyword evidence="7 11" id="KW-0472">Membrane</keyword>
<evidence type="ECO:0000313" key="13">
    <source>
        <dbReference type="EMBL" id="KAJ8769402.1"/>
    </source>
</evidence>